<dbReference type="SUPFAM" id="SSF143631">
    <property type="entry name" value="ApbE-like"/>
    <property type="match status" value="1"/>
</dbReference>
<name>A0ABT4IE67_9EURY</name>
<dbReference type="InterPro" id="IPR003374">
    <property type="entry name" value="ApbE-like_sf"/>
</dbReference>
<sequence>MIREHFEFHQTITTILAEDPTHIVAAKAGMIAGRADLESYIRADPFFGTSYSPVPAESDAPLIVRRMAAAAAEADVGPMAAVAAAIAWAGVESMISAGAAFGLIDNGGDIVFTAADRPVRAGLYAGTAPVSGKYAFVLPPAPGIRAVCTSSATVGPSVSFGVADAVAVFSRDPAKADAWATGLCNDLRPTNEGIVLPDGTAVDAVYAVIGEWTAAWGEVPEMVPAAVRYDMITKGE</sequence>
<keyword evidence="3" id="KW-1185">Reference proteome</keyword>
<gene>
    <name evidence="2" type="ORF">O0S10_02155</name>
</gene>
<dbReference type="Gene3D" id="3.10.520.10">
    <property type="entry name" value="ApbE-like domains"/>
    <property type="match status" value="1"/>
</dbReference>
<dbReference type="RefSeq" id="WP_268924253.1">
    <property type="nucleotide sequence ID" value="NZ_JAPTGB010000003.1"/>
</dbReference>
<dbReference type="InterPro" id="IPR037456">
    <property type="entry name" value="MA1715-like"/>
</dbReference>
<dbReference type="EMBL" id="JAPTGB010000003">
    <property type="protein sequence ID" value="MCZ0860031.1"/>
    <property type="molecule type" value="Genomic_DNA"/>
</dbReference>
<dbReference type="NCBIfam" id="NF003324">
    <property type="entry name" value="PRK04334.1-4"/>
    <property type="match status" value="1"/>
</dbReference>
<dbReference type="Proteomes" id="UP001141422">
    <property type="component" value="Unassembled WGS sequence"/>
</dbReference>
<evidence type="ECO:0000313" key="3">
    <source>
        <dbReference type="Proteomes" id="UP001141422"/>
    </source>
</evidence>
<proteinExistence type="inferred from homology"/>
<reference evidence="2" key="1">
    <citation type="submission" date="2022-12" db="EMBL/GenBank/DDBJ databases">
        <title>Isolation and characterisation of novel Methanocorpusculum spp. from native Australian herbivores indicates the genus is ancestrally host-associated.</title>
        <authorList>
            <person name="Volmer J.G."/>
            <person name="Soo R.M."/>
            <person name="Evans P.N."/>
            <person name="Hoedt E.C."/>
            <person name="Astorga Alsina A.L."/>
            <person name="Woodcroft B.J."/>
            <person name="Tyson G.W."/>
            <person name="Hugenholtz P."/>
            <person name="Morrison M."/>
        </authorList>
    </citation>
    <scope>NUCLEOTIDE SEQUENCE</scope>
    <source>
        <strain evidence="2">MG</strain>
    </source>
</reference>
<organism evidence="2 3">
    <name type="scientific">Methanocorpusculum petauri</name>
    <dbReference type="NCBI Taxonomy" id="3002863"/>
    <lineage>
        <taxon>Archaea</taxon>
        <taxon>Methanobacteriati</taxon>
        <taxon>Methanobacteriota</taxon>
        <taxon>Stenosarchaea group</taxon>
        <taxon>Methanomicrobia</taxon>
        <taxon>Methanomicrobiales</taxon>
        <taxon>Methanocorpusculaceae</taxon>
        <taxon>Methanocorpusculum</taxon>
    </lineage>
</organism>
<comment type="similarity">
    <text evidence="1">Belongs to the UPF0280 family.</text>
</comment>
<dbReference type="PIRSF" id="PIRSF006421">
    <property type="entry name" value="UCP006421"/>
    <property type="match status" value="1"/>
</dbReference>
<dbReference type="InterPro" id="IPR007183">
    <property type="entry name" value="UPF0280"/>
</dbReference>
<evidence type="ECO:0000256" key="1">
    <source>
        <dbReference type="HAMAP-Rule" id="MF_01079"/>
    </source>
</evidence>
<protein>
    <recommendedName>
        <fullName evidence="1">UPF0280 protein O0S10_02155</fullName>
    </recommendedName>
</protein>
<dbReference type="HAMAP" id="MF_01079">
    <property type="entry name" value="UPF0280"/>
    <property type="match status" value="1"/>
</dbReference>
<accession>A0ABT4IE67</accession>
<comment type="caution">
    <text evidence="2">The sequence shown here is derived from an EMBL/GenBank/DDBJ whole genome shotgun (WGS) entry which is preliminary data.</text>
</comment>
<evidence type="ECO:0000313" key="2">
    <source>
        <dbReference type="EMBL" id="MCZ0860031.1"/>
    </source>
</evidence>